<evidence type="ECO:0000256" key="1">
    <source>
        <dbReference type="SAM" id="Phobius"/>
    </source>
</evidence>
<feature type="transmembrane region" description="Helical" evidence="1">
    <location>
        <begin position="108"/>
        <end position="127"/>
    </location>
</feature>
<evidence type="ECO:0000313" key="3">
    <source>
        <dbReference type="Proteomes" id="UP000823633"/>
    </source>
</evidence>
<organism evidence="2 3">
    <name type="scientific">Candidatus Aphodenecus pullistercoris</name>
    <dbReference type="NCBI Taxonomy" id="2840669"/>
    <lineage>
        <taxon>Bacteria</taxon>
        <taxon>Pseudomonadati</taxon>
        <taxon>Spirochaetota</taxon>
        <taxon>Spirochaetia</taxon>
        <taxon>Spirochaetales</taxon>
        <taxon>Candidatus Aphodenecus</taxon>
    </lineage>
</organism>
<dbReference type="EMBL" id="JADIMU010000017">
    <property type="protein sequence ID" value="MBO8442645.1"/>
    <property type="molecule type" value="Genomic_DNA"/>
</dbReference>
<dbReference type="Pfam" id="PF06541">
    <property type="entry name" value="ABC_trans_CmpB"/>
    <property type="match status" value="1"/>
</dbReference>
<dbReference type="InterPro" id="IPR010540">
    <property type="entry name" value="CmpB_TMEM229"/>
</dbReference>
<protein>
    <submittedName>
        <fullName evidence="2">ABC transporter permease</fullName>
    </submittedName>
</protein>
<feature type="transmembrane region" description="Helical" evidence="1">
    <location>
        <begin position="67"/>
        <end position="87"/>
    </location>
</feature>
<reference evidence="2" key="2">
    <citation type="journal article" date="2021" name="PeerJ">
        <title>Extensive microbial diversity within the chicken gut microbiome revealed by metagenomics and culture.</title>
        <authorList>
            <person name="Gilroy R."/>
            <person name="Ravi A."/>
            <person name="Getino M."/>
            <person name="Pursley I."/>
            <person name="Horton D.L."/>
            <person name="Alikhan N.F."/>
            <person name="Baker D."/>
            <person name="Gharbi K."/>
            <person name="Hall N."/>
            <person name="Watson M."/>
            <person name="Adriaenssens E.M."/>
            <person name="Foster-Nyarko E."/>
            <person name="Jarju S."/>
            <person name="Secka A."/>
            <person name="Antonio M."/>
            <person name="Oren A."/>
            <person name="Chaudhuri R.R."/>
            <person name="La Ragione R."/>
            <person name="Hildebrand F."/>
            <person name="Pallen M.J."/>
        </authorList>
    </citation>
    <scope>NUCLEOTIDE SEQUENCE</scope>
    <source>
        <strain evidence="2">11167</strain>
    </source>
</reference>
<dbReference type="AlphaFoldDB" id="A0A9D9E9C7"/>
<accession>A0A9D9E9C7</accession>
<dbReference type="Proteomes" id="UP000823633">
    <property type="component" value="Unassembled WGS sequence"/>
</dbReference>
<comment type="caution">
    <text evidence="2">The sequence shown here is derived from an EMBL/GenBank/DDBJ whole genome shotgun (WGS) entry which is preliminary data.</text>
</comment>
<keyword evidence="1" id="KW-0472">Membrane</keyword>
<feature type="transmembrane region" description="Helical" evidence="1">
    <location>
        <begin position="6"/>
        <end position="27"/>
    </location>
</feature>
<name>A0A9D9E9C7_9SPIR</name>
<proteinExistence type="predicted"/>
<gene>
    <name evidence="2" type="ORF">IAC42_02640</name>
</gene>
<evidence type="ECO:0000313" key="2">
    <source>
        <dbReference type="EMBL" id="MBO8442645.1"/>
    </source>
</evidence>
<feature type="transmembrane region" description="Helical" evidence="1">
    <location>
        <begin position="147"/>
        <end position="168"/>
    </location>
</feature>
<keyword evidence="1" id="KW-0812">Transmembrane</keyword>
<feature type="transmembrane region" description="Helical" evidence="1">
    <location>
        <begin position="39"/>
        <end position="61"/>
    </location>
</feature>
<keyword evidence="1" id="KW-1133">Transmembrane helix</keyword>
<sequence length="210" mass="24207">MNGYKLFIVFFVGSFVGVVVETLWCIVSNGYIESRQGLVWGPFSPIYGVGAAVLAICLYRFRNRSSIYSFIGGFLTGSVVEYICSWLQETLFGSTSWDYSHMPLNINGRVCLVYSIFWGFLGIFWIKSIYPRLSVWILKIPNRIGKILVWILLVFMVLNCIVSALAVYRWSEREQGIMEASNAIEAFMDRHFPDDRMWSIYANMDFKSDQ</sequence>
<reference evidence="2" key="1">
    <citation type="submission" date="2020-10" db="EMBL/GenBank/DDBJ databases">
        <authorList>
            <person name="Gilroy R."/>
        </authorList>
    </citation>
    <scope>NUCLEOTIDE SEQUENCE</scope>
    <source>
        <strain evidence="2">11167</strain>
    </source>
</reference>